<dbReference type="eggNOG" id="ENOG5030TW2">
    <property type="taxonomic scope" value="Bacteria"/>
</dbReference>
<evidence type="ECO:0008006" key="4">
    <source>
        <dbReference type="Google" id="ProtNLM"/>
    </source>
</evidence>
<dbReference type="OrthoDB" id="3534313at2"/>
<organism evidence="2 3">
    <name type="scientific">Rhodococcus ruber</name>
    <dbReference type="NCBI Taxonomy" id="1830"/>
    <lineage>
        <taxon>Bacteria</taxon>
        <taxon>Bacillati</taxon>
        <taxon>Actinomycetota</taxon>
        <taxon>Actinomycetes</taxon>
        <taxon>Mycobacteriales</taxon>
        <taxon>Nocardiaceae</taxon>
        <taxon>Rhodococcus</taxon>
    </lineage>
</organism>
<name>A0A098BET8_9NOCA</name>
<sequence>MQPLQCTECGARVLVAKNSWEHTSVQWNEQARSRCPEMREQGGQDSRPGAPRRGCAKLAETITWAATEGRLTVLDDTPVPGPIVH</sequence>
<accession>A0A098BET8</accession>
<reference evidence="2 3" key="1">
    <citation type="journal article" date="2014" name="Genome Announc.">
        <title>Draft Genome Sequence of Propane- and Butane-Oxidizing Actinobacterium Rhodococcus ruber IEGM 231.</title>
        <authorList>
            <person name="Ivshina I.B."/>
            <person name="Kuyukina M.S."/>
            <person name="Krivoruchko A.V."/>
            <person name="Barbe V."/>
            <person name="Fischer C."/>
        </authorList>
    </citation>
    <scope>NUCLEOTIDE SEQUENCE [LARGE SCALE GENOMIC DNA]</scope>
</reference>
<dbReference type="RefSeq" id="WP_040270135.1">
    <property type="nucleotide sequence ID" value="NZ_JAJNCM010000022.1"/>
</dbReference>
<dbReference type="Proteomes" id="UP000042997">
    <property type="component" value="Unassembled WGS sequence"/>
</dbReference>
<feature type="region of interest" description="Disordered" evidence="1">
    <location>
        <begin position="31"/>
        <end position="53"/>
    </location>
</feature>
<dbReference type="EMBL" id="CCSD01000032">
    <property type="protein sequence ID" value="CDZ87238.1"/>
    <property type="molecule type" value="Genomic_DNA"/>
</dbReference>
<evidence type="ECO:0000313" key="3">
    <source>
        <dbReference type="Proteomes" id="UP000042997"/>
    </source>
</evidence>
<evidence type="ECO:0000256" key="1">
    <source>
        <dbReference type="SAM" id="MobiDB-lite"/>
    </source>
</evidence>
<feature type="compositionally biased region" description="Basic and acidic residues" evidence="1">
    <location>
        <begin position="31"/>
        <end position="42"/>
    </location>
</feature>
<proteinExistence type="predicted"/>
<gene>
    <name evidence="2" type="ORF">RHRU231_230066</name>
</gene>
<dbReference type="AlphaFoldDB" id="A0A098BET8"/>
<protein>
    <recommendedName>
        <fullName evidence="4">Ferredoxin</fullName>
    </recommendedName>
</protein>
<evidence type="ECO:0000313" key="2">
    <source>
        <dbReference type="EMBL" id="CDZ87238.1"/>
    </source>
</evidence>